<dbReference type="AlphaFoldDB" id="A0A1H8PZS2"/>
<reference evidence="3" key="1">
    <citation type="submission" date="2016-10" db="EMBL/GenBank/DDBJ databases">
        <authorList>
            <person name="Varghese N."/>
            <person name="Submissions S."/>
        </authorList>
    </citation>
    <scope>NUCLEOTIDE SEQUENCE [LARGE SCALE GENOMIC DNA]</scope>
    <source>
        <strain evidence="3">IBRC-M 10043</strain>
    </source>
</reference>
<gene>
    <name evidence="2" type="ORF">SAMN05216388_101316</name>
</gene>
<evidence type="ECO:0000256" key="1">
    <source>
        <dbReference type="SAM" id="Phobius"/>
    </source>
</evidence>
<feature type="transmembrane region" description="Helical" evidence="1">
    <location>
        <begin position="12"/>
        <end position="30"/>
    </location>
</feature>
<dbReference type="OrthoDB" id="380705at2157"/>
<dbReference type="RefSeq" id="WP_092661191.1">
    <property type="nucleotide sequence ID" value="NZ_FOCX01000013.1"/>
</dbReference>
<name>A0A1H8PZS2_9EURY</name>
<keyword evidence="3" id="KW-1185">Reference proteome</keyword>
<keyword evidence="1" id="KW-1133">Transmembrane helix</keyword>
<feature type="transmembrane region" description="Helical" evidence="1">
    <location>
        <begin position="87"/>
        <end position="107"/>
    </location>
</feature>
<sequence>MVDIPDLPFDNIHKFLAAVGFVLIIPALFIEPVYLNSRDILYVGMMGLVFGLIGWIIESVLIPYLNYIEENGTSMQIRRVVNPGSKFLLAARVVLPLLFLLTLLLVFL</sequence>
<feature type="transmembrane region" description="Helical" evidence="1">
    <location>
        <begin position="42"/>
        <end position="67"/>
    </location>
</feature>
<dbReference type="Proteomes" id="UP000198775">
    <property type="component" value="Unassembled WGS sequence"/>
</dbReference>
<dbReference type="EMBL" id="FOCX01000013">
    <property type="protein sequence ID" value="SEO47489.1"/>
    <property type="molecule type" value="Genomic_DNA"/>
</dbReference>
<accession>A0A1H8PZS2</accession>
<keyword evidence="1" id="KW-0812">Transmembrane</keyword>
<organism evidence="2 3">
    <name type="scientific">Halorientalis persicus</name>
    <dbReference type="NCBI Taxonomy" id="1367881"/>
    <lineage>
        <taxon>Archaea</taxon>
        <taxon>Methanobacteriati</taxon>
        <taxon>Methanobacteriota</taxon>
        <taxon>Stenosarchaea group</taxon>
        <taxon>Halobacteria</taxon>
        <taxon>Halobacteriales</taxon>
        <taxon>Haloarculaceae</taxon>
        <taxon>Halorientalis</taxon>
    </lineage>
</organism>
<evidence type="ECO:0000313" key="2">
    <source>
        <dbReference type="EMBL" id="SEO47489.1"/>
    </source>
</evidence>
<keyword evidence="1" id="KW-0472">Membrane</keyword>
<evidence type="ECO:0000313" key="3">
    <source>
        <dbReference type="Proteomes" id="UP000198775"/>
    </source>
</evidence>
<proteinExistence type="predicted"/>
<protein>
    <submittedName>
        <fullName evidence="2">Uncharacterized protein</fullName>
    </submittedName>
</protein>